<evidence type="ECO:0000313" key="1">
    <source>
        <dbReference type="EMBL" id="RJO79892.1"/>
    </source>
</evidence>
<sequence>MTTRHGPMLDPAVAVLRRPGGAIQLGVDQEYALLLTPKDVEIEAVLGFLRLLDGLRSRPEIIWRAGEYGLEPGRAVALLTEIDAAGLLVHPEPPAAHIRAIHVHGLGPLSDALGNGLRRLGLRPTRSRDFDPEIRVDTWQSDLVVLTDTVVPDPRLVADLLRYRIPHLQVRMRAPKGVVGPLVLPGATSCLRCADLTRCEYDAAWPHLAAQLLNRVGYASHSGIAATAALALRELEAILRCSPQQEPDTLDATLELDLCSHQVHLRRWERNPACECRIVSAVPA</sequence>
<dbReference type="EMBL" id="QZFU01000006">
    <property type="protein sequence ID" value="RJO79892.1"/>
    <property type="molecule type" value="Genomic_DNA"/>
</dbReference>
<comment type="caution">
    <text evidence="1">The sequence shown here is derived from an EMBL/GenBank/DDBJ whole genome shotgun (WGS) entry which is preliminary data.</text>
</comment>
<dbReference type="Proteomes" id="UP000266677">
    <property type="component" value="Unassembled WGS sequence"/>
</dbReference>
<proteinExistence type="predicted"/>
<evidence type="ECO:0000313" key="2">
    <source>
        <dbReference type="Proteomes" id="UP000266677"/>
    </source>
</evidence>
<name>A0A3A4L9E7_9NOCA</name>
<accession>A0A3A4L9E7</accession>
<dbReference type="Gene3D" id="3.40.50.720">
    <property type="entry name" value="NAD(P)-binding Rossmann-like Domain"/>
    <property type="match status" value="1"/>
</dbReference>
<reference evidence="1 2" key="1">
    <citation type="submission" date="2018-09" db="EMBL/GenBank/DDBJ databases">
        <title>YIM PH21274 draft genome.</title>
        <authorList>
            <person name="Miao C."/>
        </authorList>
    </citation>
    <scope>NUCLEOTIDE SEQUENCE [LARGE SCALE GENOMIC DNA]</scope>
    <source>
        <strain evidence="1 2">YIM PH 21724</strain>
    </source>
</reference>
<dbReference type="OrthoDB" id="4426339at2"/>
<dbReference type="AlphaFoldDB" id="A0A3A4L9E7"/>
<organism evidence="1 2">
    <name type="scientific">Nocardia panacis</name>
    <dbReference type="NCBI Taxonomy" id="2340916"/>
    <lineage>
        <taxon>Bacteria</taxon>
        <taxon>Bacillati</taxon>
        <taxon>Actinomycetota</taxon>
        <taxon>Actinomycetes</taxon>
        <taxon>Mycobacteriales</taxon>
        <taxon>Nocardiaceae</taxon>
        <taxon>Nocardia</taxon>
    </lineage>
</organism>
<keyword evidence="2" id="KW-1185">Reference proteome</keyword>
<dbReference type="RefSeq" id="WP_120036996.1">
    <property type="nucleotide sequence ID" value="NZ_QZFU01000006.1"/>
</dbReference>
<evidence type="ECO:0008006" key="3">
    <source>
        <dbReference type="Google" id="ProtNLM"/>
    </source>
</evidence>
<gene>
    <name evidence="1" type="ORF">D5S18_01075</name>
</gene>
<protein>
    <recommendedName>
        <fullName evidence="3">TOMM leader peptide-binding protein</fullName>
    </recommendedName>
</protein>